<name>A0AAD9JBS1_9ANNE</name>
<organism evidence="1 2">
    <name type="scientific">Paralvinella palmiformis</name>
    <dbReference type="NCBI Taxonomy" id="53620"/>
    <lineage>
        <taxon>Eukaryota</taxon>
        <taxon>Metazoa</taxon>
        <taxon>Spiralia</taxon>
        <taxon>Lophotrochozoa</taxon>
        <taxon>Annelida</taxon>
        <taxon>Polychaeta</taxon>
        <taxon>Sedentaria</taxon>
        <taxon>Canalipalpata</taxon>
        <taxon>Terebellida</taxon>
        <taxon>Terebelliformia</taxon>
        <taxon>Alvinellidae</taxon>
        <taxon>Paralvinella</taxon>
    </lineage>
</organism>
<protein>
    <submittedName>
        <fullName evidence="1">Uncharacterized protein</fullName>
    </submittedName>
</protein>
<dbReference type="Proteomes" id="UP001208570">
    <property type="component" value="Unassembled WGS sequence"/>
</dbReference>
<dbReference type="AlphaFoldDB" id="A0AAD9JBS1"/>
<keyword evidence="2" id="KW-1185">Reference proteome</keyword>
<dbReference type="EMBL" id="JAODUP010000447">
    <property type="protein sequence ID" value="KAK2149550.1"/>
    <property type="molecule type" value="Genomic_DNA"/>
</dbReference>
<gene>
    <name evidence="1" type="ORF">LSH36_447g04013</name>
</gene>
<reference evidence="1" key="1">
    <citation type="journal article" date="2023" name="Mol. Biol. Evol.">
        <title>Third-Generation Sequencing Reveals the Adaptive Role of the Epigenome in Three Deep-Sea Polychaetes.</title>
        <authorList>
            <person name="Perez M."/>
            <person name="Aroh O."/>
            <person name="Sun Y."/>
            <person name="Lan Y."/>
            <person name="Juniper S.K."/>
            <person name="Young C.R."/>
            <person name="Angers B."/>
            <person name="Qian P.Y."/>
        </authorList>
    </citation>
    <scope>NUCLEOTIDE SEQUENCE</scope>
    <source>
        <strain evidence="1">P08H-3</strain>
    </source>
</reference>
<comment type="caution">
    <text evidence="1">The sequence shown here is derived from an EMBL/GenBank/DDBJ whole genome shotgun (WGS) entry which is preliminary data.</text>
</comment>
<accession>A0AAD9JBS1</accession>
<evidence type="ECO:0000313" key="1">
    <source>
        <dbReference type="EMBL" id="KAK2149550.1"/>
    </source>
</evidence>
<sequence length="126" mass="13676">MTNSASGRGGPQIDYPEGGVVHKIGYPEDRVSVKRLLFLIVSVLQASSIVVSAKPLDDLDLLQHAEKEREKGEHNGVLPVPSNHTFVNLCSGKLVRLLPKKKVDAKGQTPGRYCECTMALAQSVKI</sequence>
<proteinExistence type="predicted"/>
<evidence type="ECO:0000313" key="2">
    <source>
        <dbReference type="Proteomes" id="UP001208570"/>
    </source>
</evidence>